<name>A0ACC7NX53_9BACL</name>
<accession>A0ACC7NX53</accession>
<dbReference type="Proteomes" id="UP001631969">
    <property type="component" value="Unassembled WGS sequence"/>
</dbReference>
<evidence type="ECO:0000313" key="1">
    <source>
        <dbReference type="EMBL" id="MFM9329328.1"/>
    </source>
</evidence>
<comment type="caution">
    <text evidence="1">The sequence shown here is derived from an EMBL/GenBank/DDBJ whole genome shotgun (WGS) entry which is preliminary data.</text>
</comment>
<organism evidence="1 2">
    <name type="scientific">Paenibacillus mesotrionivorans</name>
    <dbReference type="NCBI Taxonomy" id="3160968"/>
    <lineage>
        <taxon>Bacteria</taxon>
        <taxon>Bacillati</taxon>
        <taxon>Bacillota</taxon>
        <taxon>Bacilli</taxon>
        <taxon>Bacillales</taxon>
        <taxon>Paenibacillaceae</taxon>
        <taxon>Paenibacillus</taxon>
    </lineage>
</organism>
<keyword evidence="2" id="KW-1185">Reference proteome</keyword>
<gene>
    <name evidence="1" type="ORF">ACI1P1_13620</name>
</gene>
<evidence type="ECO:0000313" key="2">
    <source>
        <dbReference type="Proteomes" id="UP001631969"/>
    </source>
</evidence>
<reference evidence="1" key="1">
    <citation type="submission" date="2024-12" db="EMBL/GenBank/DDBJ databases">
        <authorList>
            <person name="Wu N."/>
        </authorList>
    </citation>
    <scope>NUCLEOTIDE SEQUENCE</scope>
    <source>
        <strain evidence="1">P15</strain>
    </source>
</reference>
<protein>
    <submittedName>
        <fullName evidence="1">Uncharacterized protein</fullName>
    </submittedName>
</protein>
<sequence length="179" mass="21224">MMKSICYVVLPDDLLTNDKTVYDFLKNHIAVYNSELEVEPYKQFFSKEETLEIAKRNGFHHLDEFEEHLKVHGKDEGIENGLYFWITTFNLQGRWDSFRLDGIEKGSDLMKEVLPYSVVTPDGMWHSEQDFGYKPILDFENQFNQHPANIEPEKKWMEFLEGFFQDYRGKNMAVLQVHS</sequence>
<dbReference type="EMBL" id="JBJURJ010000008">
    <property type="protein sequence ID" value="MFM9329328.1"/>
    <property type="molecule type" value="Genomic_DNA"/>
</dbReference>
<proteinExistence type="predicted"/>